<protein>
    <submittedName>
        <fullName evidence="5">HTH luxR-type domain-containing protein</fullName>
    </submittedName>
</protein>
<proteinExistence type="predicted"/>
<evidence type="ECO:0000259" key="4">
    <source>
        <dbReference type="PROSITE" id="PS50043"/>
    </source>
</evidence>
<accession>A0ABM9HFB9</accession>
<dbReference type="Proteomes" id="UP001157733">
    <property type="component" value="Chromosome"/>
</dbReference>
<name>A0ABM9HFB9_9BACT</name>
<dbReference type="EMBL" id="OX336137">
    <property type="protein sequence ID" value="CAI2718919.1"/>
    <property type="molecule type" value="Genomic_DNA"/>
</dbReference>
<evidence type="ECO:0000256" key="1">
    <source>
        <dbReference type="ARBA" id="ARBA00023015"/>
    </source>
</evidence>
<dbReference type="CDD" id="cd06170">
    <property type="entry name" value="LuxR_C_like"/>
    <property type="match status" value="1"/>
</dbReference>
<sequence>MTSSFQILSERDYLDLIETIHKLEECETQSGLESVVQTHLFPLFQVDAFGCAEFLGDPSNLVSGKLSPIAAVGYSPQEIEWALLCQPYLTDFTKLYSEGMRTVLATDVDVPRDALTDSFHRFFEEHPEIDRSQAPTLQSMTGHLSIVNVPEVSLAIGLSRVRNDTPFTHRELRMAELLQPSLLHACQYIALRRTLHHFAALAEHLADTPTPIVLVQSEGSIMFCNDSFRNCFQIQQGDRLPQDLCQSIQNQDDIFSPTEALEGLDRFPPFYEIRKTVYRMNLTRLNPMQDFEGRCWLLKFIPALAPQSQAAYAMNRAQLTVRETEVACLVCDGFSDKDIAQRLFISPNTVNNHLKQIFKKMGVHTRVQLAHRLQGIMKGRAPDEC</sequence>
<dbReference type="RefSeq" id="WP_282011787.1">
    <property type="nucleotide sequence ID" value="NZ_OX336137.1"/>
</dbReference>
<dbReference type="PANTHER" id="PTHR44688">
    <property type="entry name" value="DNA-BINDING TRANSCRIPTIONAL ACTIVATOR DEVR_DOSR"/>
    <property type="match status" value="1"/>
</dbReference>
<reference evidence="5 6" key="1">
    <citation type="submission" date="2022-09" db="EMBL/GenBank/DDBJ databases">
        <authorList>
            <person name="Kop L."/>
        </authorList>
    </citation>
    <scope>NUCLEOTIDE SEQUENCE [LARGE SCALE GENOMIC DNA]</scope>
    <source>
        <strain evidence="5 6">347</strain>
    </source>
</reference>
<evidence type="ECO:0000256" key="3">
    <source>
        <dbReference type="ARBA" id="ARBA00023163"/>
    </source>
</evidence>
<evidence type="ECO:0000313" key="6">
    <source>
        <dbReference type="Proteomes" id="UP001157733"/>
    </source>
</evidence>
<keyword evidence="6" id="KW-1185">Reference proteome</keyword>
<dbReference type="SUPFAM" id="SSF46894">
    <property type="entry name" value="C-terminal effector domain of the bipartite response regulators"/>
    <property type="match status" value="1"/>
</dbReference>
<gene>
    <name evidence="5" type="ORF">NSPWAT_2063</name>
</gene>
<feature type="domain" description="HTH luxR-type" evidence="4">
    <location>
        <begin position="312"/>
        <end position="377"/>
    </location>
</feature>
<dbReference type="Gene3D" id="1.10.10.10">
    <property type="entry name" value="Winged helix-like DNA-binding domain superfamily/Winged helix DNA-binding domain"/>
    <property type="match status" value="1"/>
</dbReference>
<keyword evidence="1" id="KW-0805">Transcription regulation</keyword>
<dbReference type="SMART" id="SM00421">
    <property type="entry name" value="HTH_LUXR"/>
    <property type="match status" value="1"/>
</dbReference>
<dbReference type="InterPro" id="IPR016032">
    <property type="entry name" value="Sig_transdc_resp-reg_C-effctor"/>
</dbReference>
<dbReference type="Pfam" id="PF00196">
    <property type="entry name" value="GerE"/>
    <property type="match status" value="1"/>
</dbReference>
<dbReference type="PRINTS" id="PR00038">
    <property type="entry name" value="HTHLUXR"/>
</dbReference>
<dbReference type="PANTHER" id="PTHR44688:SF16">
    <property type="entry name" value="DNA-BINDING TRANSCRIPTIONAL ACTIVATOR DEVR_DOSR"/>
    <property type="match status" value="1"/>
</dbReference>
<evidence type="ECO:0000256" key="2">
    <source>
        <dbReference type="ARBA" id="ARBA00023125"/>
    </source>
</evidence>
<dbReference type="InterPro" id="IPR036388">
    <property type="entry name" value="WH-like_DNA-bd_sf"/>
</dbReference>
<dbReference type="InterPro" id="IPR000792">
    <property type="entry name" value="Tscrpt_reg_LuxR_C"/>
</dbReference>
<dbReference type="PROSITE" id="PS50043">
    <property type="entry name" value="HTH_LUXR_2"/>
    <property type="match status" value="1"/>
</dbReference>
<keyword evidence="2" id="KW-0238">DNA-binding</keyword>
<evidence type="ECO:0000313" key="5">
    <source>
        <dbReference type="EMBL" id="CAI2718919.1"/>
    </source>
</evidence>
<keyword evidence="3" id="KW-0804">Transcription</keyword>
<organism evidence="5 6">
    <name type="scientific">Nitrospina watsonii</name>
    <dbReference type="NCBI Taxonomy" id="1323948"/>
    <lineage>
        <taxon>Bacteria</taxon>
        <taxon>Pseudomonadati</taxon>
        <taxon>Nitrospinota/Tectimicrobiota group</taxon>
        <taxon>Nitrospinota</taxon>
        <taxon>Nitrospinia</taxon>
        <taxon>Nitrospinales</taxon>
        <taxon>Nitrospinaceae</taxon>
        <taxon>Nitrospina</taxon>
    </lineage>
</organism>